<reference evidence="1" key="1">
    <citation type="submission" date="2018-02" db="EMBL/GenBank/DDBJ databases">
        <title>Rhizophora mucronata_Transcriptome.</title>
        <authorList>
            <person name="Meera S.P."/>
            <person name="Sreeshan A."/>
            <person name="Augustine A."/>
        </authorList>
    </citation>
    <scope>NUCLEOTIDE SEQUENCE</scope>
    <source>
        <tissue evidence="1">Leaf</tissue>
    </source>
</reference>
<dbReference type="AlphaFoldDB" id="A0A2P2NBH8"/>
<sequence>MTAARSLLAEITFVASRAPPSPASITATSTFSSANKVNAMAVRTSK</sequence>
<protein>
    <submittedName>
        <fullName evidence="1">Uncharacterized protein</fullName>
    </submittedName>
</protein>
<name>A0A2P2NBH8_RHIMU</name>
<evidence type="ECO:0000313" key="1">
    <source>
        <dbReference type="EMBL" id="MBX39834.1"/>
    </source>
</evidence>
<accession>A0A2P2NBH8</accession>
<dbReference type="EMBL" id="GGEC01059350">
    <property type="protein sequence ID" value="MBX39834.1"/>
    <property type="molecule type" value="Transcribed_RNA"/>
</dbReference>
<proteinExistence type="predicted"/>
<organism evidence="1">
    <name type="scientific">Rhizophora mucronata</name>
    <name type="common">Asiatic mangrove</name>
    <dbReference type="NCBI Taxonomy" id="61149"/>
    <lineage>
        <taxon>Eukaryota</taxon>
        <taxon>Viridiplantae</taxon>
        <taxon>Streptophyta</taxon>
        <taxon>Embryophyta</taxon>
        <taxon>Tracheophyta</taxon>
        <taxon>Spermatophyta</taxon>
        <taxon>Magnoliopsida</taxon>
        <taxon>eudicotyledons</taxon>
        <taxon>Gunneridae</taxon>
        <taxon>Pentapetalae</taxon>
        <taxon>rosids</taxon>
        <taxon>fabids</taxon>
        <taxon>Malpighiales</taxon>
        <taxon>Rhizophoraceae</taxon>
        <taxon>Rhizophora</taxon>
    </lineage>
</organism>